<feature type="transmembrane region" description="Helical" evidence="1">
    <location>
        <begin position="74"/>
        <end position="91"/>
    </location>
</feature>
<evidence type="ECO:0000313" key="5">
    <source>
        <dbReference type="Proteomes" id="UP001597061"/>
    </source>
</evidence>
<dbReference type="Pfam" id="PF04773">
    <property type="entry name" value="FecR"/>
    <property type="match status" value="1"/>
</dbReference>
<keyword evidence="1" id="KW-0812">Transmembrane</keyword>
<feature type="domain" description="FecR protein" evidence="2">
    <location>
        <begin position="98"/>
        <end position="188"/>
    </location>
</feature>
<dbReference type="Gene3D" id="2.60.120.1440">
    <property type="match status" value="1"/>
</dbReference>
<dbReference type="PANTHER" id="PTHR30273:SF2">
    <property type="entry name" value="PROTEIN FECR"/>
    <property type="match status" value="1"/>
</dbReference>
<dbReference type="RefSeq" id="WP_379925256.1">
    <property type="nucleotide sequence ID" value="NZ_JBHTJI010000001.1"/>
</dbReference>
<keyword evidence="1" id="KW-1133">Transmembrane helix</keyword>
<proteinExistence type="predicted"/>
<dbReference type="InterPro" id="IPR006860">
    <property type="entry name" value="FecR"/>
</dbReference>
<accession>A0ABW3JIM0</accession>
<protein>
    <submittedName>
        <fullName evidence="4">FecR family protein</fullName>
    </submittedName>
</protein>
<feature type="domain" description="Protein FecR C-terminal" evidence="3">
    <location>
        <begin position="231"/>
        <end position="295"/>
    </location>
</feature>
<comment type="caution">
    <text evidence="4">The sequence shown here is derived from an EMBL/GenBank/DDBJ whole genome shotgun (WGS) entry which is preliminary data.</text>
</comment>
<gene>
    <name evidence="4" type="ORF">ACFQ1R_06180</name>
</gene>
<sequence length="299" mass="34108">MMNREALISKWLNNNLNDLELEAFKNLEDYDDLVKLNNSLQAFKAEDYDTSNELETVLQTIKTKKQPQTHWFKPFMRVAAILAICFSLYYYTTTLNTTITTEFAQKTTVELPDASNVSLNAKSSLVFNKNSWKKQRDVQLNGEAFFKVAKGSTFNVITTSGTVTVYGTQFNVKQRDNYFEVICYEGLVGVNYNSQETKLKPGDSFLIIDGKTIAKEKENRSTPSWLNNESTFKSVPYKAVIAEFERQYHVDITLLNIDSNQLFTGSFAHNNLDIALKAITLPLQVTYSKSNSTIILKRE</sequence>
<dbReference type="Pfam" id="PF16344">
    <property type="entry name" value="FecR_C"/>
    <property type="match status" value="1"/>
</dbReference>
<dbReference type="InterPro" id="IPR032508">
    <property type="entry name" value="FecR_C"/>
</dbReference>
<evidence type="ECO:0000259" key="2">
    <source>
        <dbReference type="Pfam" id="PF04773"/>
    </source>
</evidence>
<dbReference type="Proteomes" id="UP001597061">
    <property type="component" value="Unassembled WGS sequence"/>
</dbReference>
<evidence type="ECO:0000259" key="3">
    <source>
        <dbReference type="Pfam" id="PF16344"/>
    </source>
</evidence>
<dbReference type="PANTHER" id="PTHR30273">
    <property type="entry name" value="PERIPLASMIC SIGNAL SENSOR AND SIGMA FACTOR ACTIVATOR FECR-RELATED"/>
    <property type="match status" value="1"/>
</dbReference>
<dbReference type="Gene3D" id="3.55.50.30">
    <property type="match status" value="1"/>
</dbReference>
<evidence type="ECO:0000313" key="4">
    <source>
        <dbReference type="EMBL" id="MFD0989676.1"/>
    </source>
</evidence>
<keyword evidence="1" id="KW-0472">Membrane</keyword>
<reference evidence="5" key="1">
    <citation type="journal article" date="2019" name="Int. J. Syst. Evol. Microbiol.">
        <title>The Global Catalogue of Microorganisms (GCM) 10K type strain sequencing project: providing services to taxonomists for standard genome sequencing and annotation.</title>
        <authorList>
            <consortium name="The Broad Institute Genomics Platform"/>
            <consortium name="The Broad Institute Genome Sequencing Center for Infectious Disease"/>
            <person name="Wu L."/>
            <person name="Ma J."/>
        </authorList>
    </citation>
    <scope>NUCLEOTIDE SEQUENCE [LARGE SCALE GENOMIC DNA]</scope>
    <source>
        <strain evidence="5">CCUG 62414</strain>
    </source>
</reference>
<evidence type="ECO:0000256" key="1">
    <source>
        <dbReference type="SAM" id="Phobius"/>
    </source>
</evidence>
<dbReference type="EMBL" id="JBHTJI010000001">
    <property type="protein sequence ID" value="MFD0989676.1"/>
    <property type="molecule type" value="Genomic_DNA"/>
</dbReference>
<name>A0ABW3JIM0_9FLAO</name>
<dbReference type="PIRSF" id="PIRSF018266">
    <property type="entry name" value="FecR"/>
    <property type="match status" value="1"/>
</dbReference>
<dbReference type="InterPro" id="IPR012373">
    <property type="entry name" value="Ferrdict_sens_TM"/>
</dbReference>
<keyword evidence="5" id="KW-1185">Reference proteome</keyword>
<organism evidence="4 5">
    <name type="scientific">Mariniflexile jejuense</name>
    <dbReference type="NCBI Taxonomy" id="1173582"/>
    <lineage>
        <taxon>Bacteria</taxon>
        <taxon>Pseudomonadati</taxon>
        <taxon>Bacteroidota</taxon>
        <taxon>Flavobacteriia</taxon>
        <taxon>Flavobacteriales</taxon>
        <taxon>Flavobacteriaceae</taxon>
        <taxon>Mariniflexile</taxon>
    </lineage>
</organism>